<name>A0A8S2MKT5_9BILA</name>
<dbReference type="PRINTS" id="PR00545">
    <property type="entry name" value="RETINOIDXR"/>
</dbReference>
<dbReference type="PROSITE" id="PS51843">
    <property type="entry name" value="NR_LBD"/>
    <property type="match status" value="1"/>
</dbReference>
<evidence type="ECO:0000256" key="2">
    <source>
        <dbReference type="ARBA" id="ARBA00023163"/>
    </source>
</evidence>
<dbReference type="Pfam" id="PF00104">
    <property type="entry name" value="Hormone_recep"/>
    <property type="match status" value="1"/>
</dbReference>
<accession>A0A8S2MKT5</accession>
<dbReference type="InterPro" id="IPR001723">
    <property type="entry name" value="Nuclear_hrmn_rcpt"/>
</dbReference>
<protein>
    <recommendedName>
        <fullName evidence="5">NR LBD domain-containing protein</fullName>
    </recommendedName>
</protein>
<dbReference type="AlphaFoldDB" id="A0A8S2MKT5"/>
<dbReference type="InterPro" id="IPR050274">
    <property type="entry name" value="Nuclear_hormone_rcpt_NR2"/>
</dbReference>
<feature type="compositionally biased region" description="Low complexity" evidence="4">
    <location>
        <begin position="67"/>
        <end position="83"/>
    </location>
</feature>
<evidence type="ECO:0000256" key="4">
    <source>
        <dbReference type="SAM" id="MobiDB-lite"/>
    </source>
</evidence>
<dbReference type="GO" id="GO:0005634">
    <property type="term" value="C:nucleus"/>
    <property type="evidence" value="ECO:0007669"/>
    <property type="project" value="InterPro"/>
</dbReference>
<comment type="caution">
    <text evidence="6">The sequence shown here is derived from an EMBL/GenBank/DDBJ whole genome shotgun (WGS) entry which is preliminary data.</text>
</comment>
<sequence>MSESNFSYGDNGTFSPPMDVSNQIQNGALQHTSGNSNYSSGSGGDSPTSLSPVPMSSGGQFMGIGGNSNSSTSSTPTATTSGGMSSAAAAAAAAAAASRFACVICGDKASGKHYGDGSYVRPHTAVDQSLQFFITRLYHDVVTIMRELNVDKVEITCLKAIFLFDPDAKDVVDTCRVSELREKVCMSLASYCKKVHSDDVARFAKLLLRMPPIRGWCIKGIENLFFAGAARSADSEIINMIRNRQL</sequence>
<feature type="domain" description="NR LBD" evidence="5">
    <location>
        <begin position="1"/>
        <end position="246"/>
    </location>
</feature>
<dbReference type="SUPFAM" id="SSF48508">
    <property type="entry name" value="Nuclear receptor ligand-binding domain"/>
    <property type="match status" value="1"/>
</dbReference>
<feature type="compositionally biased region" description="Polar residues" evidence="4">
    <location>
        <begin position="1"/>
        <end position="32"/>
    </location>
</feature>
<dbReference type="GO" id="GO:0008270">
    <property type="term" value="F:zinc ion binding"/>
    <property type="evidence" value="ECO:0007669"/>
    <property type="project" value="InterPro"/>
</dbReference>
<gene>
    <name evidence="6" type="ORF">SMN809_LOCUS9077</name>
</gene>
<evidence type="ECO:0000313" key="7">
    <source>
        <dbReference type="Proteomes" id="UP000676336"/>
    </source>
</evidence>
<dbReference type="GO" id="GO:0003677">
    <property type="term" value="F:DNA binding"/>
    <property type="evidence" value="ECO:0007669"/>
    <property type="project" value="InterPro"/>
</dbReference>
<feature type="region of interest" description="Disordered" evidence="4">
    <location>
        <begin position="1"/>
        <end position="83"/>
    </location>
</feature>
<dbReference type="PRINTS" id="PR00398">
    <property type="entry name" value="STRDHORMONER"/>
</dbReference>
<keyword evidence="2" id="KW-0804">Transcription</keyword>
<dbReference type="InterPro" id="IPR035500">
    <property type="entry name" value="NHR-like_dom_sf"/>
</dbReference>
<dbReference type="GO" id="GO:0003707">
    <property type="term" value="F:nuclear steroid receptor activity"/>
    <property type="evidence" value="ECO:0007669"/>
    <property type="project" value="InterPro"/>
</dbReference>
<proteinExistence type="predicted"/>
<reference evidence="6" key="1">
    <citation type="submission" date="2021-02" db="EMBL/GenBank/DDBJ databases">
        <authorList>
            <person name="Nowell W R."/>
        </authorList>
    </citation>
    <scope>NUCLEOTIDE SEQUENCE</scope>
</reference>
<dbReference type="Proteomes" id="UP000676336">
    <property type="component" value="Unassembled WGS sequence"/>
</dbReference>
<dbReference type="EMBL" id="CAJOBI010002872">
    <property type="protein sequence ID" value="CAF3947716.1"/>
    <property type="molecule type" value="Genomic_DNA"/>
</dbReference>
<evidence type="ECO:0000259" key="5">
    <source>
        <dbReference type="PROSITE" id="PS51843"/>
    </source>
</evidence>
<evidence type="ECO:0000256" key="3">
    <source>
        <dbReference type="ARBA" id="ARBA00023170"/>
    </source>
</evidence>
<dbReference type="SMART" id="SM00430">
    <property type="entry name" value="HOLI"/>
    <property type="match status" value="1"/>
</dbReference>
<evidence type="ECO:0000313" key="6">
    <source>
        <dbReference type="EMBL" id="CAF3947716.1"/>
    </source>
</evidence>
<dbReference type="InterPro" id="IPR000536">
    <property type="entry name" value="Nucl_hrmn_rcpt_lig-bd"/>
</dbReference>
<keyword evidence="3" id="KW-0675">Receptor</keyword>
<dbReference type="InterPro" id="IPR000003">
    <property type="entry name" value="Retinoid-X_rcpt/HNF4"/>
</dbReference>
<evidence type="ECO:0000256" key="1">
    <source>
        <dbReference type="ARBA" id="ARBA00023015"/>
    </source>
</evidence>
<dbReference type="Gene3D" id="1.10.565.10">
    <property type="entry name" value="Retinoid X Receptor"/>
    <property type="match status" value="1"/>
</dbReference>
<keyword evidence="1" id="KW-0805">Transcription regulation</keyword>
<organism evidence="6 7">
    <name type="scientific">Rotaria magnacalcarata</name>
    <dbReference type="NCBI Taxonomy" id="392030"/>
    <lineage>
        <taxon>Eukaryota</taxon>
        <taxon>Metazoa</taxon>
        <taxon>Spiralia</taxon>
        <taxon>Gnathifera</taxon>
        <taxon>Rotifera</taxon>
        <taxon>Eurotatoria</taxon>
        <taxon>Bdelloidea</taxon>
        <taxon>Philodinida</taxon>
        <taxon>Philodinidae</taxon>
        <taxon>Rotaria</taxon>
    </lineage>
</organism>
<dbReference type="PANTHER" id="PTHR24083">
    <property type="entry name" value="NUCLEAR HORMONE RECEPTOR"/>
    <property type="match status" value="1"/>
</dbReference>